<dbReference type="InterPro" id="IPR044974">
    <property type="entry name" value="Disease_R_plants"/>
</dbReference>
<name>A0A2Z6NTE7_TRISU</name>
<dbReference type="Gene3D" id="3.40.50.10140">
    <property type="entry name" value="Toll/interleukin-1 receptor homology (TIR) domain"/>
    <property type="match status" value="1"/>
</dbReference>
<evidence type="ECO:0000313" key="3">
    <source>
        <dbReference type="Proteomes" id="UP000242715"/>
    </source>
</evidence>
<keyword evidence="3" id="KW-1185">Reference proteome</keyword>
<dbReference type="InterPro" id="IPR035897">
    <property type="entry name" value="Toll_tir_struct_dom_sf"/>
</dbReference>
<accession>A0A2Z6NTE7</accession>
<dbReference type="InterPro" id="IPR000157">
    <property type="entry name" value="TIR_dom"/>
</dbReference>
<dbReference type="SMART" id="SM00255">
    <property type="entry name" value="TIR"/>
    <property type="match status" value="1"/>
</dbReference>
<dbReference type="InterPro" id="IPR027417">
    <property type="entry name" value="P-loop_NTPase"/>
</dbReference>
<reference evidence="3" key="1">
    <citation type="journal article" date="2017" name="Front. Plant Sci.">
        <title>Climate Clever Clovers: New Paradigm to Reduce the Environmental Footprint of Ruminants by Breeding Low Methanogenic Forages Utilizing Haplotype Variation.</title>
        <authorList>
            <person name="Kaur P."/>
            <person name="Appels R."/>
            <person name="Bayer P.E."/>
            <person name="Keeble-Gagnere G."/>
            <person name="Wang J."/>
            <person name="Hirakawa H."/>
            <person name="Shirasawa K."/>
            <person name="Vercoe P."/>
            <person name="Stefanova K."/>
            <person name="Durmic Z."/>
            <person name="Nichols P."/>
            <person name="Revell C."/>
            <person name="Isobe S.N."/>
            <person name="Edwards D."/>
            <person name="Erskine W."/>
        </authorList>
    </citation>
    <scope>NUCLEOTIDE SEQUENCE [LARGE SCALE GENOMIC DNA]</scope>
    <source>
        <strain evidence="3">cv. Daliak</strain>
    </source>
</reference>
<dbReference type="PROSITE" id="PS50104">
    <property type="entry name" value="TIR"/>
    <property type="match status" value="1"/>
</dbReference>
<dbReference type="GO" id="GO:0043531">
    <property type="term" value="F:ADP binding"/>
    <property type="evidence" value="ECO:0007669"/>
    <property type="project" value="InterPro"/>
</dbReference>
<dbReference type="Proteomes" id="UP000242715">
    <property type="component" value="Unassembled WGS sequence"/>
</dbReference>
<sequence>MANYEETSSNFTHDVFLISSPNGNSKTFTDYIYQALLDSKITTVRYSDKDITTTTMEKCRISMVVLCENYAYSTQCLDELVKIIDSYDTKRKEVCVIFYKVEPSDVWFQKNCYERGLNLIEHEKSLGRDSERVKGWRLALSRIRDLGGQHCKEDKYESGYIKKIVKDTYAKLPPPPVPTEVKHPIGLDSRFEQLKSLLDIESNNPVCMLGIYGEAGIGKTTLVSYLYNKIRHQFEVASFLTNIREKSNNNNIIDLKDLQRTLLYETVKETQTVMETTFEGHSQIKDKLKHKRVLLILDDVNSIEQLKALAGGFDWFGYGSRIIITTRVESELDKHHVTIRKYKMEELNSCESLELFCWHAFNMSKPIDNYADICNNVVSYSKGFPRALKALGSNLKGMKMISQFPMIKSSRTPSPIDKISKHMLPHKGRERDRKARNQTESQRLSVSWLLEIFH</sequence>
<dbReference type="Gene3D" id="1.10.8.430">
    <property type="entry name" value="Helical domain of apoptotic protease-activating factors"/>
    <property type="match status" value="1"/>
</dbReference>
<gene>
    <name evidence="2" type="ORF">TSUD_265600</name>
</gene>
<dbReference type="OrthoDB" id="1411662at2759"/>
<feature type="domain" description="TIR" evidence="1">
    <location>
        <begin position="11"/>
        <end position="172"/>
    </location>
</feature>
<dbReference type="SUPFAM" id="SSF52540">
    <property type="entry name" value="P-loop containing nucleoside triphosphate hydrolases"/>
    <property type="match status" value="1"/>
</dbReference>
<dbReference type="InterPro" id="IPR002182">
    <property type="entry name" value="NB-ARC"/>
</dbReference>
<protein>
    <recommendedName>
        <fullName evidence="1">TIR domain-containing protein</fullName>
    </recommendedName>
</protein>
<dbReference type="EMBL" id="DF974319">
    <property type="protein sequence ID" value="GAU47488.1"/>
    <property type="molecule type" value="Genomic_DNA"/>
</dbReference>
<dbReference type="InterPro" id="IPR042197">
    <property type="entry name" value="Apaf_helical"/>
</dbReference>
<evidence type="ECO:0000259" key="1">
    <source>
        <dbReference type="PROSITE" id="PS50104"/>
    </source>
</evidence>
<dbReference type="SUPFAM" id="SSF52200">
    <property type="entry name" value="Toll/Interleukin receptor TIR domain"/>
    <property type="match status" value="1"/>
</dbReference>
<dbReference type="AlphaFoldDB" id="A0A2Z6NTE7"/>
<dbReference type="Gene3D" id="3.40.50.300">
    <property type="entry name" value="P-loop containing nucleotide triphosphate hydrolases"/>
    <property type="match status" value="1"/>
</dbReference>
<evidence type="ECO:0000313" key="2">
    <source>
        <dbReference type="EMBL" id="GAU47488.1"/>
    </source>
</evidence>
<dbReference type="Pfam" id="PF00931">
    <property type="entry name" value="NB-ARC"/>
    <property type="match status" value="1"/>
</dbReference>
<dbReference type="PANTHER" id="PTHR11017">
    <property type="entry name" value="LEUCINE-RICH REPEAT-CONTAINING PROTEIN"/>
    <property type="match status" value="1"/>
</dbReference>
<organism evidence="2 3">
    <name type="scientific">Trifolium subterraneum</name>
    <name type="common">Subterranean clover</name>
    <dbReference type="NCBI Taxonomy" id="3900"/>
    <lineage>
        <taxon>Eukaryota</taxon>
        <taxon>Viridiplantae</taxon>
        <taxon>Streptophyta</taxon>
        <taxon>Embryophyta</taxon>
        <taxon>Tracheophyta</taxon>
        <taxon>Spermatophyta</taxon>
        <taxon>Magnoliopsida</taxon>
        <taxon>eudicotyledons</taxon>
        <taxon>Gunneridae</taxon>
        <taxon>Pentapetalae</taxon>
        <taxon>rosids</taxon>
        <taxon>fabids</taxon>
        <taxon>Fabales</taxon>
        <taxon>Fabaceae</taxon>
        <taxon>Papilionoideae</taxon>
        <taxon>50 kb inversion clade</taxon>
        <taxon>NPAAA clade</taxon>
        <taxon>Hologalegina</taxon>
        <taxon>IRL clade</taxon>
        <taxon>Trifolieae</taxon>
        <taxon>Trifolium</taxon>
    </lineage>
</organism>
<dbReference type="PRINTS" id="PR00364">
    <property type="entry name" value="DISEASERSIST"/>
</dbReference>
<dbReference type="PANTHER" id="PTHR11017:SF252">
    <property type="entry name" value="RESISTANCE PROTEIN (TIR-NBS-LRR CLASS), PUTATIVE-RELATED"/>
    <property type="match status" value="1"/>
</dbReference>
<dbReference type="GO" id="GO:0006952">
    <property type="term" value="P:defense response"/>
    <property type="evidence" value="ECO:0007669"/>
    <property type="project" value="InterPro"/>
</dbReference>
<dbReference type="GO" id="GO:0007165">
    <property type="term" value="P:signal transduction"/>
    <property type="evidence" value="ECO:0007669"/>
    <property type="project" value="InterPro"/>
</dbReference>
<dbReference type="Pfam" id="PF01582">
    <property type="entry name" value="TIR"/>
    <property type="match status" value="1"/>
</dbReference>
<proteinExistence type="predicted"/>